<feature type="compositionally biased region" description="Basic and acidic residues" evidence="1">
    <location>
        <begin position="1"/>
        <end position="13"/>
    </location>
</feature>
<dbReference type="Proteomes" id="UP000023152">
    <property type="component" value="Unassembled WGS sequence"/>
</dbReference>
<proteinExistence type="predicted"/>
<gene>
    <name evidence="2" type="ORF">RFI_16143</name>
</gene>
<dbReference type="EMBL" id="ASPP01011973">
    <property type="protein sequence ID" value="ETO21061.1"/>
    <property type="molecule type" value="Genomic_DNA"/>
</dbReference>
<comment type="caution">
    <text evidence="2">The sequence shown here is derived from an EMBL/GenBank/DDBJ whole genome shotgun (WGS) entry which is preliminary data.</text>
</comment>
<feature type="non-terminal residue" evidence="2">
    <location>
        <position position="1"/>
    </location>
</feature>
<accession>X6N4V4</accession>
<organism evidence="2 3">
    <name type="scientific">Reticulomyxa filosa</name>
    <dbReference type="NCBI Taxonomy" id="46433"/>
    <lineage>
        <taxon>Eukaryota</taxon>
        <taxon>Sar</taxon>
        <taxon>Rhizaria</taxon>
        <taxon>Retaria</taxon>
        <taxon>Foraminifera</taxon>
        <taxon>Monothalamids</taxon>
        <taxon>Reticulomyxidae</taxon>
        <taxon>Reticulomyxa</taxon>
    </lineage>
</organism>
<feature type="compositionally biased region" description="Polar residues" evidence="1">
    <location>
        <begin position="145"/>
        <end position="158"/>
    </location>
</feature>
<feature type="non-terminal residue" evidence="2">
    <location>
        <position position="190"/>
    </location>
</feature>
<keyword evidence="3" id="KW-1185">Reference proteome</keyword>
<feature type="region of interest" description="Disordered" evidence="1">
    <location>
        <begin position="144"/>
        <end position="190"/>
    </location>
</feature>
<evidence type="ECO:0000256" key="1">
    <source>
        <dbReference type="SAM" id="MobiDB-lite"/>
    </source>
</evidence>
<name>X6N4V4_RETFI</name>
<evidence type="ECO:0000313" key="3">
    <source>
        <dbReference type="Proteomes" id="UP000023152"/>
    </source>
</evidence>
<dbReference type="AlphaFoldDB" id="X6N4V4"/>
<reference evidence="2 3" key="1">
    <citation type="journal article" date="2013" name="Curr. Biol.">
        <title>The Genome of the Foraminiferan Reticulomyxa filosa.</title>
        <authorList>
            <person name="Glockner G."/>
            <person name="Hulsmann N."/>
            <person name="Schleicher M."/>
            <person name="Noegel A.A."/>
            <person name="Eichinger L."/>
            <person name="Gallinger C."/>
            <person name="Pawlowski J."/>
            <person name="Sierra R."/>
            <person name="Euteneuer U."/>
            <person name="Pillet L."/>
            <person name="Moustafa A."/>
            <person name="Platzer M."/>
            <person name="Groth M."/>
            <person name="Szafranski K."/>
            <person name="Schliwa M."/>
        </authorList>
    </citation>
    <scope>NUCLEOTIDE SEQUENCE [LARGE SCALE GENOMIC DNA]</scope>
</reference>
<evidence type="ECO:0000313" key="2">
    <source>
        <dbReference type="EMBL" id="ETO21061.1"/>
    </source>
</evidence>
<feature type="region of interest" description="Disordered" evidence="1">
    <location>
        <begin position="1"/>
        <end position="42"/>
    </location>
</feature>
<protein>
    <submittedName>
        <fullName evidence="2">Uncharacterized protein</fullName>
    </submittedName>
</protein>
<sequence length="190" mass="21042">RAKEKLVNLEKERQKKKQKKEKQKTQGVPSGKKTKDKETEGQAYKTAFEVAVEAKLAFEEALKEAKGKLTTHVHERSTFVKTGGHLDSEKDTDATLRRISSMYQNNLEEARKIDEAKRKAALVQYNKLVLKPLPLDFHLGKHTPHSSTANLTPSSAAATHSPFDEALPDDIPFSAPPSVRPSAATLTANT</sequence>